<accession>A0A8H4LB78</accession>
<evidence type="ECO:0000313" key="2">
    <source>
        <dbReference type="Proteomes" id="UP000554235"/>
    </source>
</evidence>
<keyword evidence="2" id="KW-1185">Reference proteome</keyword>
<dbReference type="Proteomes" id="UP000554235">
    <property type="component" value="Unassembled WGS sequence"/>
</dbReference>
<comment type="caution">
    <text evidence="1">The sequence shown here is derived from an EMBL/GenBank/DDBJ whole genome shotgun (WGS) entry which is preliminary data.</text>
</comment>
<sequence>MPSRRMNLGPLTTRFAYPDRCTAPVIGCSTCDLAWQAQTCGDNPANSQGVQDDPDCWPPRSKADMDGGYALNGWGFYSPGLECPEGYEPACSATGTATGDFNFQYSINDDETAIGCCPTGYSCDQPGGPQTCKTVASRGSMQAAMCDDGETQLDWYTLPVTYTQTGSDSEQATLDYITIMAPMFQLNRKASDLA</sequence>
<dbReference type="OrthoDB" id="5429716at2759"/>
<gene>
    <name evidence="1" type="ORF">FALBO_8421</name>
</gene>
<name>A0A8H4LB78_9HYPO</name>
<organism evidence="1 2">
    <name type="scientific">Fusarium albosuccineum</name>
    <dbReference type="NCBI Taxonomy" id="1237068"/>
    <lineage>
        <taxon>Eukaryota</taxon>
        <taxon>Fungi</taxon>
        <taxon>Dikarya</taxon>
        <taxon>Ascomycota</taxon>
        <taxon>Pezizomycotina</taxon>
        <taxon>Sordariomycetes</taxon>
        <taxon>Hypocreomycetidae</taxon>
        <taxon>Hypocreales</taxon>
        <taxon>Nectriaceae</taxon>
        <taxon>Fusarium</taxon>
        <taxon>Fusarium decemcellulare species complex</taxon>
    </lineage>
</organism>
<feature type="non-terminal residue" evidence="1">
    <location>
        <position position="1"/>
    </location>
</feature>
<proteinExistence type="predicted"/>
<evidence type="ECO:0000313" key="1">
    <source>
        <dbReference type="EMBL" id="KAF4464734.1"/>
    </source>
</evidence>
<dbReference type="AlphaFoldDB" id="A0A8H4LB78"/>
<dbReference type="EMBL" id="JAADYS010001148">
    <property type="protein sequence ID" value="KAF4464734.1"/>
    <property type="molecule type" value="Genomic_DNA"/>
</dbReference>
<reference evidence="1 2" key="1">
    <citation type="submission" date="2020-01" db="EMBL/GenBank/DDBJ databases">
        <title>Identification and distribution of gene clusters putatively required for synthesis of sphingolipid metabolism inhibitors in phylogenetically diverse species of the filamentous fungus Fusarium.</title>
        <authorList>
            <person name="Kim H.-S."/>
            <person name="Busman M."/>
            <person name="Brown D.W."/>
            <person name="Divon H."/>
            <person name="Uhlig S."/>
            <person name="Proctor R.H."/>
        </authorList>
    </citation>
    <scope>NUCLEOTIDE SEQUENCE [LARGE SCALE GENOMIC DNA]</scope>
    <source>
        <strain evidence="1 2">NRRL 20459</strain>
    </source>
</reference>
<protein>
    <submittedName>
        <fullName evidence="1">Uncharacterized protein</fullName>
    </submittedName>
</protein>